<protein>
    <recommendedName>
        <fullName evidence="3">Glycosyltransferase</fullName>
    </recommendedName>
</protein>
<keyword evidence="2" id="KW-1185">Reference proteome</keyword>
<evidence type="ECO:0000313" key="1">
    <source>
        <dbReference type="EMBL" id="RLP79950.1"/>
    </source>
</evidence>
<accession>A0A3L7AJQ2</accession>
<gene>
    <name evidence="1" type="ORF">D9R14_06195</name>
</gene>
<evidence type="ECO:0008006" key="3">
    <source>
        <dbReference type="Google" id="ProtNLM"/>
    </source>
</evidence>
<dbReference type="Proteomes" id="UP000269692">
    <property type="component" value="Unassembled WGS sequence"/>
</dbReference>
<organism evidence="1 2">
    <name type="scientific">Xanthobacter tagetidis</name>
    <dbReference type="NCBI Taxonomy" id="60216"/>
    <lineage>
        <taxon>Bacteria</taxon>
        <taxon>Pseudomonadati</taxon>
        <taxon>Pseudomonadota</taxon>
        <taxon>Alphaproteobacteria</taxon>
        <taxon>Hyphomicrobiales</taxon>
        <taxon>Xanthobacteraceae</taxon>
        <taxon>Xanthobacter</taxon>
    </lineage>
</organism>
<proteinExistence type="predicted"/>
<dbReference type="AlphaFoldDB" id="A0A3L7AJQ2"/>
<sequence length="313" mass="33292">MRALADYTVRDWLTGVPLAQRLRRARNLAVDRLYRRRRAEGQDGLVAALEGRATLAFTIAFNQPGAVALLADAMARFVPATGLVVCDNSTDPAARAAIARLCAERGLAYCPLPPAPYRGARNGSRSHAVALNWVFHNLVRPAAPGVFAVLDHDLVPLAPADLAALVHGQPCYGHVRRSDQPGSPAWYLWPGFSVFDFAAVGDLPLDFGTDTPLGLDTGGQNWGVLYGRLDLAGLRRAKVRSVYLADAFPVPGGAQARRASMLLDGWFHIGGAGHREGGLSALEHTRAAFDADPDGLFARLAATAAPPAARPPA</sequence>
<comment type="caution">
    <text evidence="1">The sequence shown here is derived from an EMBL/GenBank/DDBJ whole genome shotgun (WGS) entry which is preliminary data.</text>
</comment>
<evidence type="ECO:0000313" key="2">
    <source>
        <dbReference type="Proteomes" id="UP000269692"/>
    </source>
</evidence>
<name>A0A3L7AJQ2_9HYPH</name>
<dbReference type="OrthoDB" id="8050875at2"/>
<dbReference type="EMBL" id="RCTF01000004">
    <property type="protein sequence ID" value="RLP79950.1"/>
    <property type="molecule type" value="Genomic_DNA"/>
</dbReference>
<reference evidence="1 2" key="1">
    <citation type="submission" date="2018-10" db="EMBL/GenBank/DDBJ databases">
        <title>Xanthobacter tagetidis genome sequencing and assembly.</title>
        <authorList>
            <person name="Maclea K.S."/>
            <person name="Goen A.E."/>
            <person name="Fatima S.A."/>
        </authorList>
    </citation>
    <scope>NUCLEOTIDE SEQUENCE [LARGE SCALE GENOMIC DNA]</scope>
    <source>
        <strain evidence="1 2">ATCC 700314</strain>
    </source>
</reference>
<dbReference type="RefSeq" id="WP_121622454.1">
    <property type="nucleotide sequence ID" value="NZ_JACIIW010000002.1"/>
</dbReference>